<comment type="caution">
    <text evidence="3">The sequence shown here is derived from an EMBL/GenBank/DDBJ whole genome shotgun (WGS) entry which is preliminary data.</text>
</comment>
<dbReference type="PANTHER" id="PTHR34853">
    <property type="match status" value="1"/>
</dbReference>
<keyword evidence="4" id="KW-1185">Reference proteome</keyword>
<dbReference type="PROSITE" id="PS51257">
    <property type="entry name" value="PROKAR_LIPOPROTEIN"/>
    <property type="match status" value="1"/>
</dbReference>
<proteinExistence type="predicted"/>
<dbReference type="InterPro" id="IPR029058">
    <property type="entry name" value="AB_hydrolase_fold"/>
</dbReference>
<accession>A0A923HRB6</accession>
<protein>
    <submittedName>
        <fullName evidence="3">Prolyl oligopeptidase family serine peptidase</fullName>
    </submittedName>
</protein>
<evidence type="ECO:0000259" key="2">
    <source>
        <dbReference type="Pfam" id="PF00326"/>
    </source>
</evidence>
<dbReference type="GO" id="GO:0004806">
    <property type="term" value="F:triacylglycerol lipase activity"/>
    <property type="evidence" value="ECO:0007669"/>
    <property type="project" value="InterPro"/>
</dbReference>
<dbReference type="PANTHER" id="PTHR34853:SF1">
    <property type="entry name" value="LIPASE 5"/>
    <property type="match status" value="1"/>
</dbReference>
<evidence type="ECO:0000313" key="4">
    <source>
        <dbReference type="Proteomes" id="UP000627446"/>
    </source>
</evidence>
<dbReference type="Pfam" id="PF00326">
    <property type="entry name" value="Peptidase_S9"/>
    <property type="match status" value="1"/>
</dbReference>
<dbReference type="RefSeq" id="WP_186917266.1">
    <property type="nucleotide sequence ID" value="NZ_JACOFZ010000006.1"/>
</dbReference>
<feature type="chain" id="PRO_5037000280" evidence="1">
    <location>
        <begin position="25"/>
        <end position="484"/>
    </location>
</feature>
<sequence>MKIMHLKKRLFALSLSCINLLLCACGGEDHSSEMGLQIVAPPPDNLLAPIASPFDVATKRGQIISATVQGKVSQAEIDASVDPDEAPLIGDKAKCNVMVIKLIYATIGPVDQAVQASAGLLMPIANGDNCKAPFPLVVSNHGTNVFEGFSQTSPKDGSVLNASAYYASQGYAVVLPDYLGYGASTLDYHPNLHAENSAAVVIDAVRAARAWFSNKKIALNGKLFLAGTSEGGYVTMTTQRVMERDFPNEFKLTAVMAASGPYNTTMTMDMFMAQPDEQDSSKTLHATMFITALQKTYLDIYSDPIQVFNAPWNLTVENLIPGTNSESELFTKCHLPYNLKDYPSRVYPGCDPTTDSIPLLQANFVSDYLQKSNDLLTPASRARAHVEQQNLLKDWTPKAILGVCYGTPDNMATPNALSAQAYFTQRGYQLLRMENVETETTEPIKTWIATQEPKHPDGFGYHGKVEAPACVSWARHQIFDPLAH</sequence>
<reference evidence="3" key="1">
    <citation type="submission" date="2020-08" db="EMBL/GenBank/DDBJ databases">
        <title>Novel species isolated from subtropical streams in China.</title>
        <authorList>
            <person name="Lu H."/>
        </authorList>
    </citation>
    <scope>NUCLEOTIDE SEQUENCE</scope>
    <source>
        <strain evidence="3">LX22W</strain>
    </source>
</reference>
<gene>
    <name evidence="3" type="ORF">H8K36_14775</name>
</gene>
<name>A0A923HRB6_9BURK</name>
<evidence type="ECO:0000313" key="3">
    <source>
        <dbReference type="EMBL" id="MBC3882651.1"/>
    </source>
</evidence>
<dbReference type="GO" id="GO:0016042">
    <property type="term" value="P:lipid catabolic process"/>
    <property type="evidence" value="ECO:0007669"/>
    <property type="project" value="InterPro"/>
</dbReference>
<dbReference type="Gene3D" id="1.10.260.160">
    <property type="match status" value="1"/>
</dbReference>
<dbReference type="InterPro" id="IPR001375">
    <property type="entry name" value="Peptidase_S9_cat"/>
</dbReference>
<dbReference type="InterPro" id="IPR005152">
    <property type="entry name" value="Lipase_secreted"/>
</dbReference>
<dbReference type="AlphaFoldDB" id="A0A923HRB6"/>
<feature type="domain" description="Peptidase S9 prolyl oligopeptidase catalytic" evidence="2">
    <location>
        <begin position="164"/>
        <end position="274"/>
    </location>
</feature>
<dbReference type="GO" id="GO:0006508">
    <property type="term" value="P:proteolysis"/>
    <property type="evidence" value="ECO:0007669"/>
    <property type="project" value="InterPro"/>
</dbReference>
<organism evidence="3 4">
    <name type="scientific">Undibacterium nitidum</name>
    <dbReference type="NCBI Taxonomy" id="2762298"/>
    <lineage>
        <taxon>Bacteria</taxon>
        <taxon>Pseudomonadati</taxon>
        <taxon>Pseudomonadota</taxon>
        <taxon>Betaproteobacteria</taxon>
        <taxon>Burkholderiales</taxon>
        <taxon>Oxalobacteraceae</taxon>
        <taxon>Undibacterium</taxon>
    </lineage>
</organism>
<evidence type="ECO:0000256" key="1">
    <source>
        <dbReference type="SAM" id="SignalP"/>
    </source>
</evidence>
<dbReference type="Gene3D" id="3.40.50.1820">
    <property type="entry name" value="alpha/beta hydrolase"/>
    <property type="match status" value="1"/>
</dbReference>
<dbReference type="EMBL" id="JACOFZ010000006">
    <property type="protein sequence ID" value="MBC3882651.1"/>
    <property type="molecule type" value="Genomic_DNA"/>
</dbReference>
<dbReference type="SUPFAM" id="SSF53474">
    <property type="entry name" value="alpha/beta-Hydrolases"/>
    <property type="match status" value="1"/>
</dbReference>
<dbReference type="GO" id="GO:0008236">
    <property type="term" value="F:serine-type peptidase activity"/>
    <property type="evidence" value="ECO:0007669"/>
    <property type="project" value="InterPro"/>
</dbReference>
<keyword evidence="1" id="KW-0732">Signal</keyword>
<feature type="signal peptide" evidence="1">
    <location>
        <begin position="1"/>
        <end position="24"/>
    </location>
</feature>
<dbReference type="Proteomes" id="UP000627446">
    <property type="component" value="Unassembled WGS sequence"/>
</dbReference>